<dbReference type="PANTHER" id="PTHR30153:SF2">
    <property type="entry name" value="REPLICATIVE DNA HELICASE"/>
    <property type="match status" value="1"/>
</dbReference>
<keyword evidence="16" id="KW-1185">Reference proteome</keyword>
<keyword evidence="7 13" id="KW-0067">ATP-binding</keyword>
<evidence type="ECO:0000256" key="6">
    <source>
        <dbReference type="ARBA" id="ARBA00022806"/>
    </source>
</evidence>
<dbReference type="EMBL" id="JACHID010000013">
    <property type="protein sequence ID" value="MBB5022628.1"/>
    <property type="molecule type" value="Genomic_DNA"/>
</dbReference>
<evidence type="ECO:0000256" key="9">
    <source>
        <dbReference type="ARBA" id="ARBA00023235"/>
    </source>
</evidence>
<dbReference type="FunFam" id="1.10.860.10:FF:000001">
    <property type="entry name" value="Replicative DNA helicase"/>
    <property type="match status" value="1"/>
</dbReference>
<evidence type="ECO:0000256" key="11">
    <source>
        <dbReference type="ARBA" id="ARBA00048954"/>
    </source>
</evidence>
<dbReference type="Proteomes" id="UP000528322">
    <property type="component" value="Unassembled WGS sequence"/>
</dbReference>
<dbReference type="GO" id="GO:0016787">
    <property type="term" value="F:hydrolase activity"/>
    <property type="evidence" value="ECO:0007669"/>
    <property type="project" value="UniProtKB-KW"/>
</dbReference>
<accession>A0A7W7Y5W6</accession>
<dbReference type="GO" id="GO:0003677">
    <property type="term" value="F:DNA binding"/>
    <property type="evidence" value="ECO:0007669"/>
    <property type="project" value="UniProtKB-UniRule"/>
</dbReference>
<dbReference type="Pfam" id="PF03796">
    <property type="entry name" value="DnaB_C"/>
    <property type="match status" value="1"/>
</dbReference>
<dbReference type="NCBIfam" id="NF004384">
    <property type="entry name" value="PRK05748.1"/>
    <property type="match status" value="1"/>
</dbReference>
<dbReference type="InterPro" id="IPR036185">
    <property type="entry name" value="DNA_heli_DnaB-like_N_sf"/>
</dbReference>
<dbReference type="GO" id="GO:1990077">
    <property type="term" value="C:primosome complex"/>
    <property type="evidence" value="ECO:0007669"/>
    <property type="project" value="UniProtKB-UniRule"/>
</dbReference>
<dbReference type="GO" id="GO:0005524">
    <property type="term" value="F:ATP binding"/>
    <property type="evidence" value="ECO:0007669"/>
    <property type="project" value="UniProtKB-UniRule"/>
</dbReference>
<keyword evidence="9" id="KW-0413">Isomerase</keyword>
<keyword evidence="8 13" id="KW-0238">DNA-binding</keyword>
<keyword evidence="4 13" id="KW-0547">Nucleotide-binding</keyword>
<comment type="similarity">
    <text evidence="1 13">Belongs to the helicase family. DnaB subfamily.</text>
</comment>
<dbReference type="EC" id="5.6.2.3" evidence="12 13"/>
<evidence type="ECO:0000256" key="12">
    <source>
        <dbReference type="NCBIfam" id="TIGR00665"/>
    </source>
</evidence>
<dbReference type="NCBIfam" id="TIGR00665">
    <property type="entry name" value="DnaB"/>
    <property type="match status" value="1"/>
</dbReference>
<dbReference type="InterPro" id="IPR007693">
    <property type="entry name" value="DNA_helicase_DnaB-like_N"/>
</dbReference>
<evidence type="ECO:0000256" key="8">
    <source>
        <dbReference type="ARBA" id="ARBA00023125"/>
    </source>
</evidence>
<dbReference type="CDD" id="cd00984">
    <property type="entry name" value="DnaB_C"/>
    <property type="match status" value="1"/>
</dbReference>
<dbReference type="InterPro" id="IPR007694">
    <property type="entry name" value="DNA_helicase_DnaB-like_C"/>
</dbReference>
<evidence type="ECO:0000256" key="1">
    <source>
        <dbReference type="ARBA" id="ARBA00008428"/>
    </source>
</evidence>
<dbReference type="Pfam" id="PF00772">
    <property type="entry name" value="DnaB"/>
    <property type="match status" value="1"/>
</dbReference>
<dbReference type="SUPFAM" id="SSF52540">
    <property type="entry name" value="P-loop containing nucleoside triphosphate hydrolases"/>
    <property type="match status" value="1"/>
</dbReference>
<comment type="caution">
    <text evidence="15">The sequence shown here is derived from an EMBL/GenBank/DDBJ whole genome shotgun (WGS) entry which is preliminary data.</text>
</comment>
<reference evidence="15 16" key="1">
    <citation type="submission" date="2020-08" db="EMBL/GenBank/DDBJ databases">
        <title>Genomic Encyclopedia of Type Strains, Phase IV (KMG-IV): sequencing the most valuable type-strain genomes for metagenomic binning, comparative biology and taxonomic classification.</title>
        <authorList>
            <person name="Goeker M."/>
        </authorList>
    </citation>
    <scope>NUCLEOTIDE SEQUENCE [LARGE SCALE GENOMIC DNA]</scope>
    <source>
        <strain evidence="15 16">DSM 22071</strain>
    </source>
</reference>
<sequence length="449" mass="50399">MMEASAVKVPPHSTESEHAVLGSCIVDDKAMAKVVEILTADDFYLEGHRYIYSALIELFNHGHAIDYITLSDQLSKRKQLEFCGGLEYLINLAERVVTSANVAYYARIVKEKSVCRQLIEAGTEIVEKGYDGDQDSEYLLDYVENRIFHISQGRANKSFHHIYDITKDALLRIESIYEKQSKITGVTTGFVDLDDKTSGFQPSDLIIIAGRPAMGKTAFALSLTQNASYERNGSNKVAIFSLEMSKEQLVMRLMCSEAQVDASRVRSGQLAREDWSSLAQATGVLSNLEIYIDDTPGISVLEIRAKARRLAAEKGLDMLIVDYLQLVGGTIKESREQQISEISRSLKGLAKELNIPVLALSQLNRSVEQRVDKRPMPSDLRESGAIEQDADIIMFIYRDVVYHPDTTEPNVAEIIIGKQRNGPTGTVKLVFREQFTRFENMAKSYQQEY</sequence>
<gene>
    <name evidence="15" type="ORF">HNR37_001966</name>
</gene>
<dbReference type="PROSITE" id="PS51199">
    <property type="entry name" value="SF4_HELICASE"/>
    <property type="match status" value="1"/>
</dbReference>
<evidence type="ECO:0000313" key="16">
    <source>
        <dbReference type="Proteomes" id="UP000528322"/>
    </source>
</evidence>
<keyword evidence="2 13" id="KW-0639">Primosome</keyword>
<dbReference type="RefSeq" id="WP_221270496.1">
    <property type="nucleotide sequence ID" value="NZ_JACHID010000013.1"/>
</dbReference>
<dbReference type="GO" id="GO:0005829">
    <property type="term" value="C:cytosol"/>
    <property type="evidence" value="ECO:0007669"/>
    <property type="project" value="TreeGrafter"/>
</dbReference>
<keyword evidence="6 13" id="KW-0347">Helicase</keyword>
<dbReference type="Gene3D" id="3.40.50.300">
    <property type="entry name" value="P-loop containing nucleotide triphosphate hydrolases"/>
    <property type="match status" value="1"/>
</dbReference>
<protein>
    <recommendedName>
        <fullName evidence="12 13">Replicative DNA helicase</fullName>
        <ecNumber evidence="12 13">5.6.2.3</ecNumber>
    </recommendedName>
</protein>
<dbReference type="PANTHER" id="PTHR30153">
    <property type="entry name" value="REPLICATIVE DNA HELICASE DNAB"/>
    <property type="match status" value="1"/>
</dbReference>
<dbReference type="Gene3D" id="1.10.860.10">
    <property type="entry name" value="DNAb Helicase, Chain A"/>
    <property type="match status" value="1"/>
</dbReference>
<keyword evidence="3 13" id="KW-0235">DNA replication</keyword>
<name>A0A7W7Y5W6_9BACT</name>
<evidence type="ECO:0000256" key="10">
    <source>
        <dbReference type="ARBA" id="ARBA00044932"/>
    </source>
</evidence>
<dbReference type="SUPFAM" id="SSF48024">
    <property type="entry name" value="N-terminal domain of DnaB helicase"/>
    <property type="match status" value="1"/>
</dbReference>
<dbReference type="InterPro" id="IPR016136">
    <property type="entry name" value="DNA_helicase_N/primase_C"/>
</dbReference>
<dbReference type="FunFam" id="3.40.50.300:FF:000076">
    <property type="entry name" value="Replicative DNA helicase"/>
    <property type="match status" value="1"/>
</dbReference>
<dbReference type="InterPro" id="IPR007692">
    <property type="entry name" value="DNA_helicase_DnaB"/>
</dbReference>
<dbReference type="InterPro" id="IPR027417">
    <property type="entry name" value="P-loop_NTPase"/>
</dbReference>
<dbReference type="GO" id="GO:0042802">
    <property type="term" value="F:identical protein binding"/>
    <property type="evidence" value="ECO:0007669"/>
    <property type="project" value="UniProtKB-ARBA"/>
</dbReference>
<evidence type="ECO:0000313" key="15">
    <source>
        <dbReference type="EMBL" id="MBB5022628.1"/>
    </source>
</evidence>
<feature type="domain" description="SF4 helicase" evidence="14">
    <location>
        <begin position="179"/>
        <end position="445"/>
    </location>
</feature>
<organism evidence="15 16">
    <name type="scientific">Desulfurispira natronophila</name>
    <dbReference type="NCBI Taxonomy" id="682562"/>
    <lineage>
        <taxon>Bacteria</taxon>
        <taxon>Pseudomonadati</taxon>
        <taxon>Chrysiogenota</taxon>
        <taxon>Chrysiogenia</taxon>
        <taxon>Chrysiogenales</taxon>
        <taxon>Chrysiogenaceae</taxon>
        <taxon>Desulfurispira</taxon>
    </lineage>
</organism>
<dbReference type="GO" id="GO:0043139">
    <property type="term" value="F:5'-3' DNA helicase activity"/>
    <property type="evidence" value="ECO:0007669"/>
    <property type="project" value="UniProtKB-EC"/>
</dbReference>
<evidence type="ECO:0000256" key="5">
    <source>
        <dbReference type="ARBA" id="ARBA00022801"/>
    </source>
</evidence>
<proteinExistence type="inferred from homology"/>
<evidence type="ECO:0000256" key="3">
    <source>
        <dbReference type="ARBA" id="ARBA00022705"/>
    </source>
</evidence>
<keyword evidence="5 13" id="KW-0378">Hydrolase</keyword>
<dbReference type="GO" id="GO:0006269">
    <property type="term" value="P:DNA replication, synthesis of primer"/>
    <property type="evidence" value="ECO:0007669"/>
    <property type="project" value="UniProtKB-UniRule"/>
</dbReference>
<evidence type="ECO:0000256" key="13">
    <source>
        <dbReference type="RuleBase" id="RU362085"/>
    </source>
</evidence>
<evidence type="ECO:0000256" key="4">
    <source>
        <dbReference type="ARBA" id="ARBA00022741"/>
    </source>
</evidence>
<comment type="catalytic activity">
    <reaction evidence="11 13">
        <text>ATP + H2O = ADP + phosphate + H(+)</text>
        <dbReference type="Rhea" id="RHEA:13065"/>
        <dbReference type="ChEBI" id="CHEBI:15377"/>
        <dbReference type="ChEBI" id="CHEBI:15378"/>
        <dbReference type="ChEBI" id="CHEBI:30616"/>
        <dbReference type="ChEBI" id="CHEBI:43474"/>
        <dbReference type="ChEBI" id="CHEBI:456216"/>
        <dbReference type="EC" id="5.6.2.3"/>
    </reaction>
</comment>
<evidence type="ECO:0000256" key="7">
    <source>
        <dbReference type="ARBA" id="ARBA00022840"/>
    </source>
</evidence>
<comment type="function">
    <text evidence="10 13">The main replicative DNA helicase, it participates in initiation and elongation during chromosome replication. Travels ahead of the DNA replisome, separating dsDNA into templates for DNA synthesis. A processive ATP-dependent 5'-3' DNA helicase it has DNA-dependent ATPase activity.</text>
</comment>
<evidence type="ECO:0000259" key="14">
    <source>
        <dbReference type="PROSITE" id="PS51199"/>
    </source>
</evidence>
<dbReference type="AlphaFoldDB" id="A0A7W7Y5W6"/>
<evidence type="ECO:0000256" key="2">
    <source>
        <dbReference type="ARBA" id="ARBA00022515"/>
    </source>
</evidence>